<keyword evidence="3" id="KW-1185">Reference proteome</keyword>
<dbReference type="SUPFAM" id="SSF50974">
    <property type="entry name" value="Nitrous oxide reductase, N-terminal domain"/>
    <property type="match status" value="1"/>
</dbReference>
<sequence>MTLAIALLGCAESDRTGALAEPCSESGACDEGLVCERGVCALPAIAQDASAPREDASVVEEHDAGTPVDASGWDATLVPPEPPPPPRDTGPRLPPPPLRSHTAEPGFFDAALDWERHRLFLSQGASGRVEVIDLVTGARGIVNTGHIAEHMHFDPHRDEIAIALPVRLHSSYWWDDEQEGYVTTIDPAALTVREPIYVEIDPWDVIADGYGRIHVSSGSGQHTISATIDLVQGQSRVLTDSFGLYERTSLELHPSGDHAYGVGPHDATARLELGSVLAIQYRAPHDPSMPTACAAIRIDPRGRTIHTACGQVLVATDNPLTDMTPTGTLDTGWTDLVFHPSGDRLYLIDDDAPGIGVYDVATLTRVDTIDVEGRPVRLLAAPDYLVVLTPVLGGVPTTRVDVRSYDAR</sequence>
<evidence type="ECO:0000313" key="2">
    <source>
        <dbReference type="EMBL" id="AKF03360.1"/>
    </source>
</evidence>
<name>A0A0F6YFA3_9BACT</name>
<gene>
    <name evidence="2" type="ORF">DB32_000509</name>
</gene>
<feature type="compositionally biased region" description="Pro residues" evidence="1">
    <location>
        <begin position="79"/>
        <end position="98"/>
    </location>
</feature>
<feature type="region of interest" description="Disordered" evidence="1">
    <location>
        <begin position="50"/>
        <end position="104"/>
    </location>
</feature>
<dbReference type="Gene3D" id="2.130.10.10">
    <property type="entry name" value="YVTN repeat-like/Quinoprotein amine dehydrogenase"/>
    <property type="match status" value="1"/>
</dbReference>
<evidence type="ECO:0000313" key="3">
    <source>
        <dbReference type="Proteomes" id="UP000034883"/>
    </source>
</evidence>
<dbReference type="STRING" id="927083.DB32_000509"/>
<dbReference type="InterPro" id="IPR011045">
    <property type="entry name" value="N2O_reductase_N"/>
</dbReference>
<dbReference type="KEGG" id="samy:DB32_000509"/>
<dbReference type="AlphaFoldDB" id="A0A0F6YFA3"/>
<dbReference type="InterPro" id="IPR015943">
    <property type="entry name" value="WD40/YVTN_repeat-like_dom_sf"/>
</dbReference>
<accession>A0A0F6YFA3</accession>
<dbReference type="EMBL" id="CP011125">
    <property type="protein sequence ID" value="AKF03360.1"/>
    <property type="molecule type" value="Genomic_DNA"/>
</dbReference>
<feature type="compositionally biased region" description="Basic and acidic residues" evidence="1">
    <location>
        <begin position="51"/>
        <end position="64"/>
    </location>
</feature>
<organism evidence="2 3">
    <name type="scientific">Sandaracinus amylolyticus</name>
    <dbReference type="NCBI Taxonomy" id="927083"/>
    <lineage>
        <taxon>Bacteria</taxon>
        <taxon>Pseudomonadati</taxon>
        <taxon>Myxococcota</taxon>
        <taxon>Polyangia</taxon>
        <taxon>Polyangiales</taxon>
        <taxon>Sandaracinaceae</taxon>
        <taxon>Sandaracinus</taxon>
    </lineage>
</organism>
<dbReference type="Proteomes" id="UP000034883">
    <property type="component" value="Chromosome"/>
</dbReference>
<reference evidence="2 3" key="1">
    <citation type="submission" date="2015-03" db="EMBL/GenBank/DDBJ databases">
        <title>Genome assembly of Sandaracinus amylolyticus DSM 53668.</title>
        <authorList>
            <person name="Sharma G."/>
            <person name="Subramanian S."/>
        </authorList>
    </citation>
    <scope>NUCLEOTIDE SEQUENCE [LARGE SCALE GENOMIC DNA]</scope>
    <source>
        <strain evidence="2 3">DSM 53668</strain>
    </source>
</reference>
<protein>
    <submittedName>
        <fullName evidence="2">Uncharacterized protein</fullName>
    </submittedName>
</protein>
<proteinExistence type="predicted"/>
<evidence type="ECO:0000256" key="1">
    <source>
        <dbReference type="SAM" id="MobiDB-lite"/>
    </source>
</evidence>